<name>A0ABQ4YCR2_9ASTR</name>
<protein>
    <submittedName>
        <fullName evidence="2">Uncharacterized protein</fullName>
    </submittedName>
</protein>
<accession>A0ABQ4YCR2</accession>
<feature type="compositionally biased region" description="Acidic residues" evidence="1">
    <location>
        <begin position="38"/>
        <end position="66"/>
    </location>
</feature>
<evidence type="ECO:0000313" key="2">
    <source>
        <dbReference type="EMBL" id="GJS75504.1"/>
    </source>
</evidence>
<sequence>MMKILTPLLYNGDAVSTLWVPDEEKFTTEVNVILEWGSEQESEYSEEDHSDDDDDEVDWIYSDEDD</sequence>
<keyword evidence="3" id="KW-1185">Reference proteome</keyword>
<comment type="caution">
    <text evidence="2">The sequence shown here is derived from an EMBL/GenBank/DDBJ whole genome shotgun (WGS) entry which is preliminary data.</text>
</comment>
<dbReference type="EMBL" id="BQNB010010308">
    <property type="protein sequence ID" value="GJS75504.1"/>
    <property type="molecule type" value="Genomic_DNA"/>
</dbReference>
<reference evidence="2" key="2">
    <citation type="submission" date="2022-01" db="EMBL/GenBank/DDBJ databases">
        <authorList>
            <person name="Yamashiro T."/>
            <person name="Shiraishi A."/>
            <person name="Satake H."/>
            <person name="Nakayama K."/>
        </authorList>
    </citation>
    <scope>NUCLEOTIDE SEQUENCE</scope>
</reference>
<evidence type="ECO:0000256" key="1">
    <source>
        <dbReference type="SAM" id="MobiDB-lite"/>
    </source>
</evidence>
<feature type="region of interest" description="Disordered" evidence="1">
    <location>
        <begin position="37"/>
        <end position="66"/>
    </location>
</feature>
<gene>
    <name evidence="2" type="ORF">Tco_0725385</name>
</gene>
<reference evidence="2" key="1">
    <citation type="journal article" date="2022" name="Int. J. Mol. Sci.">
        <title>Draft Genome of Tanacetum Coccineum: Genomic Comparison of Closely Related Tanacetum-Family Plants.</title>
        <authorList>
            <person name="Yamashiro T."/>
            <person name="Shiraishi A."/>
            <person name="Nakayama K."/>
            <person name="Satake H."/>
        </authorList>
    </citation>
    <scope>NUCLEOTIDE SEQUENCE</scope>
</reference>
<evidence type="ECO:0000313" key="3">
    <source>
        <dbReference type="Proteomes" id="UP001151760"/>
    </source>
</evidence>
<dbReference type="Proteomes" id="UP001151760">
    <property type="component" value="Unassembled WGS sequence"/>
</dbReference>
<organism evidence="2 3">
    <name type="scientific">Tanacetum coccineum</name>
    <dbReference type="NCBI Taxonomy" id="301880"/>
    <lineage>
        <taxon>Eukaryota</taxon>
        <taxon>Viridiplantae</taxon>
        <taxon>Streptophyta</taxon>
        <taxon>Embryophyta</taxon>
        <taxon>Tracheophyta</taxon>
        <taxon>Spermatophyta</taxon>
        <taxon>Magnoliopsida</taxon>
        <taxon>eudicotyledons</taxon>
        <taxon>Gunneridae</taxon>
        <taxon>Pentapetalae</taxon>
        <taxon>asterids</taxon>
        <taxon>campanulids</taxon>
        <taxon>Asterales</taxon>
        <taxon>Asteraceae</taxon>
        <taxon>Asteroideae</taxon>
        <taxon>Anthemideae</taxon>
        <taxon>Anthemidinae</taxon>
        <taxon>Tanacetum</taxon>
    </lineage>
</organism>
<proteinExistence type="predicted"/>